<name>A0A4U1B6P1_9GAMM</name>
<dbReference type="CDD" id="cd03375">
    <property type="entry name" value="TPP_OGFOR"/>
    <property type="match status" value="1"/>
</dbReference>
<dbReference type="PANTHER" id="PTHR48084:SF5">
    <property type="entry name" value="BLR6744 PROTEIN"/>
    <property type="match status" value="1"/>
</dbReference>
<dbReference type="InterPro" id="IPR051457">
    <property type="entry name" value="2-oxoacid:Fd_oxidoreductase"/>
</dbReference>
<keyword evidence="1" id="KW-0560">Oxidoreductase</keyword>
<organism evidence="3 4">
    <name type="scientific">Thalassotalea mangrovi</name>
    <dbReference type="NCBI Taxonomy" id="2572245"/>
    <lineage>
        <taxon>Bacteria</taxon>
        <taxon>Pseudomonadati</taxon>
        <taxon>Pseudomonadota</taxon>
        <taxon>Gammaproteobacteria</taxon>
        <taxon>Alteromonadales</taxon>
        <taxon>Colwelliaceae</taxon>
        <taxon>Thalassotalea</taxon>
    </lineage>
</organism>
<dbReference type="SUPFAM" id="SSF52518">
    <property type="entry name" value="Thiamin diphosphate-binding fold (THDP-binding)"/>
    <property type="match status" value="1"/>
</dbReference>
<feature type="domain" description="Thiamine pyrophosphate enzyme TPP-binding" evidence="2">
    <location>
        <begin position="65"/>
        <end position="213"/>
    </location>
</feature>
<dbReference type="InterPro" id="IPR029061">
    <property type="entry name" value="THDP-binding"/>
</dbReference>
<dbReference type="RefSeq" id="WP_136735242.1">
    <property type="nucleotide sequence ID" value="NZ_SWDB01000011.1"/>
</dbReference>
<dbReference type="GO" id="GO:0044281">
    <property type="term" value="P:small molecule metabolic process"/>
    <property type="evidence" value="ECO:0007669"/>
    <property type="project" value="UniProtKB-ARBA"/>
</dbReference>
<proteinExistence type="predicted"/>
<dbReference type="Proteomes" id="UP000307999">
    <property type="component" value="Unassembled WGS sequence"/>
</dbReference>
<keyword evidence="4" id="KW-1185">Reference proteome</keyword>
<protein>
    <submittedName>
        <fullName evidence="3">2-oxoacid:ferredoxin oxidoreductase subunit beta</fullName>
    </submittedName>
</protein>
<evidence type="ECO:0000259" key="2">
    <source>
        <dbReference type="Pfam" id="PF02775"/>
    </source>
</evidence>
<reference evidence="3 4" key="1">
    <citation type="submission" date="2019-04" db="EMBL/GenBank/DDBJ databases">
        <title>Thalassotalea guangxiensis sp. nov., isolated from sediment of the coastal wetland.</title>
        <authorList>
            <person name="Zheng S."/>
            <person name="Zhang D."/>
        </authorList>
    </citation>
    <scope>NUCLEOTIDE SEQUENCE [LARGE SCALE GENOMIC DNA]</scope>
    <source>
        <strain evidence="3 4">ZS-4</strain>
    </source>
</reference>
<evidence type="ECO:0000256" key="1">
    <source>
        <dbReference type="ARBA" id="ARBA00023002"/>
    </source>
</evidence>
<dbReference type="GO" id="GO:0016625">
    <property type="term" value="F:oxidoreductase activity, acting on the aldehyde or oxo group of donors, iron-sulfur protein as acceptor"/>
    <property type="evidence" value="ECO:0007669"/>
    <property type="project" value="UniProtKB-ARBA"/>
</dbReference>
<dbReference type="EMBL" id="SWDB01000011">
    <property type="protein sequence ID" value="TKB45847.1"/>
    <property type="molecule type" value="Genomic_DNA"/>
</dbReference>
<dbReference type="Gene3D" id="3.40.50.970">
    <property type="match status" value="1"/>
</dbReference>
<accession>A0A4U1B6P1</accession>
<sequence>MSYAKSTFRHPNLKVNDIGLTYRDYEGVVSTLCAGCGHDSISAAIVHACAELSLPPHKIAKMSGIGCSSKAPNYFLGRSHGFNSVHGRMPSVTTGANIANKDLTYLAMSGDGDTASIGLGQFAHVIRRRLNMVYMVANNGVYGLTKGQLAATSDKGARNKAGDISPFNEIDLCVMALQLGASFVARCFSGDRQQLVSILKAAISHEGFAFIDIISPCVTFNNQANSKRSYDYVQQHISTAAISDFVPVKDEISCDLPAGNYDDICLHDGSLIRLYKSDENFKCDDKLHAINMIEKHKVKNQILTGLLYVNPAIDTYHEVNQTSDTPLNQLREDVLCPGQRVLSSINESFR</sequence>
<dbReference type="InterPro" id="IPR011766">
    <property type="entry name" value="TPP_enzyme_TPP-bd"/>
</dbReference>
<evidence type="ECO:0000313" key="3">
    <source>
        <dbReference type="EMBL" id="TKB45847.1"/>
    </source>
</evidence>
<evidence type="ECO:0000313" key="4">
    <source>
        <dbReference type="Proteomes" id="UP000307999"/>
    </source>
</evidence>
<dbReference type="AlphaFoldDB" id="A0A4U1B6P1"/>
<comment type="caution">
    <text evidence="3">The sequence shown here is derived from an EMBL/GenBank/DDBJ whole genome shotgun (WGS) entry which is preliminary data.</text>
</comment>
<dbReference type="GO" id="GO:0030976">
    <property type="term" value="F:thiamine pyrophosphate binding"/>
    <property type="evidence" value="ECO:0007669"/>
    <property type="project" value="InterPro"/>
</dbReference>
<gene>
    <name evidence="3" type="ORF">E8M12_06265</name>
</gene>
<dbReference type="OrthoDB" id="9775140at2"/>
<dbReference type="PANTHER" id="PTHR48084">
    <property type="entry name" value="2-OXOGLUTARATE OXIDOREDUCTASE SUBUNIT KORB-RELATED"/>
    <property type="match status" value="1"/>
</dbReference>
<dbReference type="GO" id="GO:0045333">
    <property type="term" value="P:cellular respiration"/>
    <property type="evidence" value="ECO:0007669"/>
    <property type="project" value="UniProtKB-ARBA"/>
</dbReference>
<dbReference type="Pfam" id="PF02775">
    <property type="entry name" value="TPP_enzyme_C"/>
    <property type="match status" value="1"/>
</dbReference>